<sequence length="278" mass="30698">MGGMIIPSITLNDGTQMPQLGFGTWKLEQDQAYTSVRRAIEVGYRHIDTAAIYGNEVEVGKAVRDAVAAGDVTRDELFITTKLWNNQQHEPGVAFQQSLQRLGLDYIDLYLVHWPCPKQDQFVSAFEGIARIQGLGTVQSIGVCNFYAEVLRRIIAETGVVPAVNQIELHPGFPQLELQNLHRELGVVTQSWSPLGQGSLIDDPVVAGIAAAHRRTPAQVILRWHVQQDLVPLPKSGNDARIAENFNIFDFHLTQEDMVALTALDSGRVGPDPLEFPA</sequence>
<dbReference type="PANTHER" id="PTHR43827:SF3">
    <property type="entry name" value="NADP-DEPENDENT OXIDOREDUCTASE DOMAIN-CONTAINING PROTEIN"/>
    <property type="match status" value="1"/>
</dbReference>
<name>A0A5C5UMR7_9CORY</name>
<dbReference type="OrthoDB" id="9804790at2"/>
<evidence type="ECO:0000256" key="2">
    <source>
        <dbReference type="ARBA" id="ARBA00022857"/>
    </source>
</evidence>
<evidence type="ECO:0000313" key="8">
    <source>
        <dbReference type="EMBL" id="TWT26710.1"/>
    </source>
</evidence>
<comment type="caution">
    <text evidence="8">The sequence shown here is derived from an EMBL/GenBank/DDBJ whole genome shotgun (WGS) entry which is preliminary data.</text>
</comment>
<comment type="similarity">
    <text evidence="1">Belongs to the aldo/keto reductase family.</text>
</comment>
<evidence type="ECO:0000256" key="3">
    <source>
        <dbReference type="ARBA" id="ARBA00023002"/>
    </source>
</evidence>
<dbReference type="PIRSF" id="PIRSF000097">
    <property type="entry name" value="AKR"/>
    <property type="match status" value="1"/>
</dbReference>
<feature type="domain" description="NADP-dependent oxidoreductase" evidence="7">
    <location>
        <begin position="20"/>
        <end position="264"/>
    </location>
</feature>
<dbReference type="Gene3D" id="3.20.20.100">
    <property type="entry name" value="NADP-dependent oxidoreductase domain"/>
    <property type="match status" value="1"/>
</dbReference>
<dbReference type="InterPro" id="IPR020471">
    <property type="entry name" value="AKR"/>
</dbReference>
<dbReference type="Pfam" id="PF00248">
    <property type="entry name" value="Aldo_ket_red"/>
    <property type="match status" value="1"/>
</dbReference>
<evidence type="ECO:0000259" key="7">
    <source>
        <dbReference type="Pfam" id="PF00248"/>
    </source>
</evidence>
<keyword evidence="2" id="KW-0521">NADP</keyword>
<proteinExistence type="inferred from homology"/>
<gene>
    <name evidence="8" type="ORF">FRX94_04775</name>
</gene>
<dbReference type="AlphaFoldDB" id="A0A5C5UMR7"/>
<dbReference type="PRINTS" id="PR00069">
    <property type="entry name" value="ALDKETRDTASE"/>
</dbReference>
<dbReference type="InterPro" id="IPR018170">
    <property type="entry name" value="Aldo/ket_reductase_CS"/>
</dbReference>
<reference evidence="8 9" key="1">
    <citation type="submission" date="2019-08" db="EMBL/GenBank/DDBJ databases">
        <authorList>
            <person name="Lei W."/>
        </authorList>
    </citation>
    <scope>NUCLEOTIDE SEQUENCE [LARGE SCALE GENOMIC DNA]</scope>
    <source>
        <strain evidence="8 9">CCUG 58627</strain>
    </source>
</reference>
<accession>A0A5C5UMR7</accession>
<organism evidence="8 9">
    <name type="scientific">Corynebacterium canis</name>
    <dbReference type="NCBI Taxonomy" id="679663"/>
    <lineage>
        <taxon>Bacteria</taxon>
        <taxon>Bacillati</taxon>
        <taxon>Actinomycetota</taxon>
        <taxon>Actinomycetes</taxon>
        <taxon>Mycobacteriales</taxon>
        <taxon>Corynebacteriaceae</taxon>
        <taxon>Corynebacterium</taxon>
    </lineage>
</organism>
<evidence type="ECO:0000256" key="1">
    <source>
        <dbReference type="ARBA" id="ARBA00007905"/>
    </source>
</evidence>
<evidence type="ECO:0000256" key="6">
    <source>
        <dbReference type="PIRSR" id="PIRSR000097-3"/>
    </source>
</evidence>
<feature type="site" description="Lowers pKa of active site Tyr" evidence="6">
    <location>
        <position position="82"/>
    </location>
</feature>
<evidence type="ECO:0000256" key="5">
    <source>
        <dbReference type="PIRSR" id="PIRSR000097-2"/>
    </source>
</evidence>
<dbReference type="SUPFAM" id="SSF51430">
    <property type="entry name" value="NAD(P)-linked oxidoreductase"/>
    <property type="match status" value="1"/>
</dbReference>
<dbReference type="InterPro" id="IPR036812">
    <property type="entry name" value="NAD(P)_OxRdtase_dom_sf"/>
</dbReference>
<keyword evidence="9" id="KW-1185">Reference proteome</keyword>
<dbReference type="InterPro" id="IPR023210">
    <property type="entry name" value="NADP_OxRdtase_dom"/>
</dbReference>
<keyword evidence="3" id="KW-0560">Oxidoreductase</keyword>
<dbReference type="GO" id="GO:0016616">
    <property type="term" value="F:oxidoreductase activity, acting on the CH-OH group of donors, NAD or NADP as acceptor"/>
    <property type="evidence" value="ECO:0007669"/>
    <property type="project" value="UniProtKB-ARBA"/>
</dbReference>
<dbReference type="PROSITE" id="PS00798">
    <property type="entry name" value="ALDOKETO_REDUCTASE_1"/>
    <property type="match status" value="1"/>
</dbReference>
<dbReference type="PROSITE" id="PS00062">
    <property type="entry name" value="ALDOKETO_REDUCTASE_2"/>
    <property type="match status" value="1"/>
</dbReference>
<dbReference type="Proteomes" id="UP000320791">
    <property type="component" value="Unassembled WGS sequence"/>
</dbReference>
<dbReference type="FunFam" id="3.20.20.100:FF:000002">
    <property type="entry name" value="2,5-diketo-D-gluconic acid reductase A"/>
    <property type="match status" value="1"/>
</dbReference>
<evidence type="ECO:0000313" key="9">
    <source>
        <dbReference type="Proteomes" id="UP000320791"/>
    </source>
</evidence>
<dbReference type="EMBL" id="VOHM01000007">
    <property type="protein sequence ID" value="TWT26710.1"/>
    <property type="molecule type" value="Genomic_DNA"/>
</dbReference>
<evidence type="ECO:0000256" key="4">
    <source>
        <dbReference type="PIRSR" id="PIRSR000097-1"/>
    </source>
</evidence>
<protein>
    <submittedName>
        <fullName evidence="8">Aldo/keto reductase</fullName>
    </submittedName>
</protein>
<feature type="binding site" evidence="5">
    <location>
        <position position="113"/>
    </location>
    <ligand>
        <name>substrate</name>
    </ligand>
</feature>
<feature type="active site" description="Proton donor" evidence="4">
    <location>
        <position position="53"/>
    </location>
</feature>
<dbReference type="PANTHER" id="PTHR43827">
    <property type="entry name" value="2,5-DIKETO-D-GLUCONIC ACID REDUCTASE"/>
    <property type="match status" value="1"/>
</dbReference>